<dbReference type="AlphaFoldDB" id="A0A556MPB2"/>
<evidence type="ECO:0000313" key="1">
    <source>
        <dbReference type="EMBL" id="TSJ41638.1"/>
    </source>
</evidence>
<sequence>MGKNTSLFLVLSLLPFLSSGQDNHYWNDQFGIKATALGGAAVGGLDDYSMVYYNAAAMTLVEKRALSFAMNAYQIRKFKQQNALGPAQDIQSTEFSVVPNMIAGIMIPKKFPKWHVGYMLLSKNVHNSKLNSFHSGTYDAIDAPGSEKYISKYAQEIRNIEYWVGFGISYDISQNLSVGLTHMGSFKGVRYYNDYSVTILPQDTSSSQDTRFSSNISFNYWDVKAMFKPSVLLHYPKFRIGFAATLPTFNIVGKGTFFREFYTLNLDGEGILPFDISIASKSTRNKVRVKNPASFSLGISTRLSEKIWLNITAESFLRQKYYLVHDDPTTAERYPQFISDSIIEALFGGQKFLAYGESARPVTNIGIGIDVQVTERAAFQFGGHTDFNYNRNPSYLFTRQHIQSSQYNRLVFALGGNLDLKGGKRASIVFEFGFALPKTTDYVIDFTSPNAARNGLMGDGSTGVRTQAYSYRLMVELTLGKLLKELK</sequence>
<accession>A0A556MPB2</accession>
<gene>
    <name evidence="1" type="ORF">FO442_14355</name>
</gene>
<dbReference type="RefSeq" id="WP_144333896.1">
    <property type="nucleotide sequence ID" value="NZ_VLPL01000007.1"/>
</dbReference>
<name>A0A556MPB2_9FLAO</name>
<dbReference type="EMBL" id="VLPL01000007">
    <property type="protein sequence ID" value="TSJ41638.1"/>
    <property type="molecule type" value="Genomic_DNA"/>
</dbReference>
<organism evidence="1 2">
    <name type="scientific">Fluviicola chungangensis</name>
    <dbReference type="NCBI Taxonomy" id="2597671"/>
    <lineage>
        <taxon>Bacteria</taxon>
        <taxon>Pseudomonadati</taxon>
        <taxon>Bacteroidota</taxon>
        <taxon>Flavobacteriia</taxon>
        <taxon>Flavobacteriales</taxon>
        <taxon>Crocinitomicaceae</taxon>
        <taxon>Fluviicola</taxon>
    </lineage>
</organism>
<protein>
    <submittedName>
        <fullName evidence="1">Uncharacterized protein</fullName>
    </submittedName>
</protein>
<dbReference type="Proteomes" id="UP000316008">
    <property type="component" value="Unassembled WGS sequence"/>
</dbReference>
<evidence type="ECO:0000313" key="2">
    <source>
        <dbReference type="Proteomes" id="UP000316008"/>
    </source>
</evidence>
<keyword evidence="2" id="KW-1185">Reference proteome</keyword>
<reference evidence="1 2" key="1">
    <citation type="submission" date="2019-07" db="EMBL/GenBank/DDBJ databases">
        <authorList>
            <person name="Huq M.A."/>
        </authorList>
    </citation>
    <scope>NUCLEOTIDE SEQUENCE [LARGE SCALE GENOMIC DNA]</scope>
    <source>
        <strain evidence="1 2">MAH-3</strain>
    </source>
</reference>
<proteinExistence type="predicted"/>
<dbReference type="OrthoDB" id="974466at2"/>
<dbReference type="Gene3D" id="2.40.160.60">
    <property type="entry name" value="Outer membrane protein transport protein (OMPP1/FadL/TodX)"/>
    <property type="match status" value="1"/>
</dbReference>
<comment type="caution">
    <text evidence="1">The sequence shown here is derived from an EMBL/GenBank/DDBJ whole genome shotgun (WGS) entry which is preliminary data.</text>
</comment>